<evidence type="ECO:0000313" key="2">
    <source>
        <dbReference type="EMBL" id="SHJ43158.1"/>
    </source>
</evidence>
<evidence type="ECO:0000259" key="1">
    <source>
        <dbReference type="Pfam" id="PF04577"/>
    </source>
</evidence>
<dbReference type="GO" id="GO:0016757">
    <property type="term" value="F:glycosyltransferase activity"/>
    <property type="evidence" value="ECO:0007669"/>
    <property type="project" value="InterPro"/>
</dbReference>
<sequence>MRNTGKLTIAPCHCPADTLVTAQSHLVDRFVADCEIVHLPVKTVVGGTLSFDLTDTVAHPPEPPRRSLSLLRRPAPQRVEGRVFVDFRLRFPQNWAHFLNNHLPILFALAEDAGCPPEGMLLVLPGDTPRYIIQAAQFFGLETLCTDAPVEGRALNFTADPWTGIRPARADWAHLPYPQQVLSQCREADSQGTVLPARAFLSRRKTRVLENEPEIESLLAERGFTRLYPEDLSVADQFRLFEETEEIVAIHGAALAPLLYRSGQSRLERLIELFPCGHMTDVYRVMSHQVGCRWLGVRGRIKPEHVAGAYDLEKPFVKYSLQSFAVDPRSLTLALETG</sequence>
<name>A0A1H0CLV1_9RHOB</name>
<keyword evidence="3" id="KW-1185">Reference proteome</keyword>
<dbReference type="Proteomes" id="UP000324252">
    <property type="component" value="Unassembled WGS sequence"/>
</dbReference>
<accession>A0A1H0CLV1</accession>
<protein>
    <recommendedName>
        <fullName evidence="1">Glycosyltransferase 61 catalytic domain-containing protein</fullName>
    </recommendedName>
</protein>
<dbReference type="AlphaFoldDB" id="A0A1H0CLV1"/>
<evidence type="ECO:0000313" key="3">
    <source>
        <dbReference type="Proteomes" id="UP000324252"/>
    </source>
</evidence>
<dbReference type="InterPro" id="IPR049625">
    <property type="entry name" value="Glyco_transf_61_cat"/>
</dbReference>
<dbReference type="EMBL" id="FQZZ01000001">
    <property type="protein sequence ID" value="SHJ43158.1"/>
    <property type="molecule type" value="Genomic_DNA"/>
</dbReference>
<reference evidence="2 3" key="1">
    <citation type="submission" date="2016-11" db="EMBL/GenBank/DDBJ databases">
        <authorList>
            <person name="Varghese N."/>
            <person name="Submissions S."/>
        </authorList>
    </citation>
    <scope>NUCLEOTIDE SEQUENCE [LARGE SCALE GENOMIC DNA]</scope>
    <source>
        <strain evidence="2 3">DSM 29620</strain>
    </source>
</reference>
<dbReference type="Pfam" id="PF04577">
    <property type="entry name" value="Glyco_transf_61"/>
    <property type="match status" value="1"/>
</dbReference>
<proteinExistence type="predicted"/>
<feature type="domain" description="Glycosyltransferase 61 catalytic" evidence="1">
    <location>
        <begin position="95"/>
        <end position="259"/>
    </location>
</feature>
<dbReference type="RefSeq" id="WP_223227977.1">
    <property type="nucleotide sequence ID" value="NZ_FNIO01000001.1"/>
</dbReference>
<organism evidence="2 3">
    <name type="scientific">Lutimaribacter pacificus</name>
    <dbReference type="NCBI Taxonomy" id="391948"/>
    <lineage>
        <taxon>Bacteria</taxon>
        <taxon>Pseudomonadati</taxon>
        <taxon>Pseudomonadota</taxon>
        <taxon>Alphaproteobacteria</taxon>
        <taxon>Rhodobacterales</taxon>
        <taxon>Roseobacteraceae</taxon>
        <taxon>Lutimaribacter</taxon>
    </lineage>
</organism>
<gene>
    <name evidence="2" type="ORF">SAMN05444142_101227</name>
</gene>